<dbReference type="Gene3D" id="1.10.150.20">
    <property type="entry name" value="5' to 3' exonuclease, C-terminal subdomain"/>
    <property type="match status" value="1"/>
</dbReference>
<feature type="compositionally biased region" description="Pro residues" evidence="14">
    <location>
        <begin position="493"/>
        <end position="509"/>
    </location>
</feature>
<feature type="region of interest" description="Disordered" evidence="14">
    <location>
        <begin position="369"/>
        <end position="402"/>
    </location>
</feature>
<evidence type="ECO:0000256" key="3">
    <source>
        <dbReference type="ARBA" id="ARBA00022634"/>
    </source>
</evidence>
<sequence length="939" mass="102936">MLSDVELFFAEQEAIMNRPSESVADYLERRQRSRTSTSYTFNPETIAIGSLDNVISVLRGHRDARPASPPQPGSEGLNASHSSVVITAQPPASDASGENLPERYRRCFSTGAGLTLTHKHEGRLAELSLPATLAGIEDDARVRRGACKGPAGKLGLQTASASSSDVQRGGQKRLGGVRELTAGTGRRHDAPGDCSNITTPPSTAPDPVVPVSKGASGRGKAAARPREPAKRATAGRSSTAAKKTKGQKEKEPKYTLSEYAKMLQAQATAQPQQGGKRKVPQFLKGRRIYFYGGDFNFVGRSTRNKMQLIVKYGGELVPEYDPDRITHIVCGDSIAKGSLLSAIKVKQSSDIPDHIATVLWDWVVSGHGRRPVKRTSQQGERGEGSEGITCQATGTPTDEDEYEYPMDSEFLHAAFPERFYDGKEPWAKRARTKSESGQMKTGPASEAQTRDGGSTSNVAAEQSSDEFSHISDFTQDKISPGDGAKICPNAGLPSPPSSPSYPRSDPPQPLGRDVSALAPGAGAAVGNAAGPSKTTFVVGSCDDPLAEFYEQARAERDAEWYGKDESDDESVTSEGNGGRAAGSSKGGKGKGFVCDDKHARARRGACPNQDVIAKLARLSDIYTVKIGHTDNKWRVYALKNAITTLRKHPTRIRTMKEAEALPGIGKRTAQKVFIETGDLRRIAHELTEDFEVVEMLAVIYNVGPTIACRWYQNGVRTLEDVLARKGDIKVSRAQEIAVRYYDGDIRHDTGRRDVFDTVGTPALRIDPKLFVRVMGSFRRGKADCGDIDVLITRPTADGKTHRGVLRRLLAVLHRKGIITEDLSLPRDFEDLELCYRGLCRRDPQSRRRRIDFLTIPWKSRGGALLYYTGDDIFNRSMRLKANRMGYSLNQRGLHADVIRDPQDRRKKLSEGKLIASESEEEIFRILGVPWQEPHERIRN</sequence>
<dbReference type="InterPro" id="IPR010996">
    <property type="entry name" value="HHH_MUS81"/>
</dbReference>
<feature type="domain" description="BRCT" evidence="15">
    <location>
        <begin position="278"/>
        <end position="365"/>
    </location>
</feature>
<dbReference type="InterPro" id="IPR018944">
    <property type="entry name" value="DNA_pol_lambd_fingers_domain"/>
</dbReference>
<feature type="compositionally biased region" description="Polar residues" evidence="14">
    <location>
        <begin position="451"/>
        <end position="462"/>
    </location>
</feature>
<dbReference type="InterPro" id="IPR028207">
    <property type="entry name" value="DNA_pol_B_palm_palm"/>
</dbReference>
<dbReference type="PANTHER" id="PTHR11276:SF28">
    <property type="entry name" value="DNA POLYMERASE LAMBDA"/>
    <property type="match status" value="1"/>
</dbReference>
<evidence type="ECO:0000256" key="9">
    <source>
        <dbReference type="ARBA" id="ARBA00023125"/>
    </source>
</evidence>
<dbReference type="SUPFAM" id="SSF47802">
    <property type="entry name" value="DNA polymerase beta, N-terminal domain-like"/>
    <property type="match status" value="1"/>
</dbReference>
<feature type="compositionally biased region" description="Low complexity" evidence="14">
    <location>
        <begin position="212"/>
        <end position="222"/>
    </location>
</feature>
<evidence type="ECO:0000256" key="10">
    <source>
        <dbReference type="ARBA" id="ARBA00023204"/>
    </source>
</evidence>
<dbReference type="PRINTS" id="PR00869">
    <property type="entry name" value="DNAPOLX"/>
</dbReference>
<dbReference type="Pfam" id="PF14791">
    <property type="entry name" value="DNA_pol_B_thumb"/>
    <property type="match status" value="1"/>
</dbReference>
<evidence type="ECO:0000256" key="13">
    <source>
        <dbReference type="PIRSR" id="PIRSR622312-50"/>
    </source>
</evidence>
<protein>
    <recommendedName>
        <fullName evidence="2">DNA-directed DNA polymerase</fullName>
        <ecNumber evidence="2">2.7.7.7</ecNumber>
    </recommendedName>
</protein>
<dbReference type="OrthoDB" id="205514at2759"/>
<keyword evidence="4" id="KW-0808">Transferase</keyword>
<dbReference type="InterPro" id="IPR036420">
    <property type="entry name" value="BRCT_dom_sf"/>
</dbReference>
<dbReference type="SUPFAM" id="SSF81301">
    <property type="entry name" value="Nucleotidyltransferase"/>
    <property type="match status" value="1"/>
</dbReference>
<comment type="similarity">
    <text evidence="1">Belongs to the DNA polymerase type-X family.</text>
</comment>
<dbReference type="AlphaFoldDB" id="A0A371DB00"/>
<dbReference type="Pfam" id="PF14792">
    <property type="entry name" value="DNA_pol_B_palm"/>
    <property type="match status" value="1"/>
</dbReference>
<dbReference type="GO" id="GO:0003677">
    <property type="term" value="F:DNA binding"/>
    <property type="evidence" value="ECO:0007669"/>
    <property type="project" value="UniProtKB-KW"/>
</dbReference>
<gene>
    <name evidence="16" type="ORF">OH76DRAFT_1403288</name>
</gene>
<keyword evidence="11" id="KW-0456">Lyase</keyword>
<dbReference type="SUPFAM" id="SSF81585">
    <property type="entry name" value="PsbU/PolX domain-like"/>
    <property type="match status" value="1"/>
</dbReference>
<dbReference type="InterPro" id="IPR019843">
    <property type="entry name" value="DNA_pol-X_BS"/>
</dbReference>
<keyword evidence="17" id="KW-1185">Reference proteome</keyword>
<dbReference type="GO" id="GO:0016829">
    <property type="term" value="F:lyase activity"/>
    <property type="evidence" value="ECO:0007669"/>
    <property type="project" value="UniProtKB-KW"/>
</dbReference>
<dbReference type="PROSITE" id="PS50172">
    <property type="entry name" value="BRCT"/>
    <property type="match status" value="1"/>
</dbReference>
<feature type="compositionally biased region" description="Gly residues" evidence="14">
    <location>
        <begin position="575"/>
        <end position="590"/>
    </location>
</feature>
<feature type="compositionally biased region" description="Polar residues" evidence="14">
    <location>
        <begin position="157"/>
        <end position="166"/>
    </location>
</feature>
<proteinExistence type="inferred from homology"/>
<dbReference type="SUPFAM" id="SSF52113">
    <property type="entry name" value="BRCT domain"/>
    <property type="match status" value="1"/>
</dbReference>
<dbReference type="InterPro" id="IPR027421">
    <property type="entry name" value="DNA_pol_lamdba_lyase_dom_sf"/>
</dbReference>
<evidence type="ECO:0000256" key="6">
    <source>
        <dbReference type="ARBA" id="ARBA00022705"/>
    </source>
</evidence>
<keyword evidence="9" id="KW-0238">DNA-binding</keyword>
<evidence type="ECO:0000256" key="8">
    <source>
        <dbReference type="ARBA" id="ARBA00022932"/>
    </source>
</evidence>
<dbReference type="InterPro" id="IPR037160">
    <property type="entry name" value="DNA_Pol_thumb_sf"/>
</dbReference>
<dbReference type="Pfam" id="PF10391">
    <property type="entry name" value="DNA_pol_lambd_f"/>
    <property type="match status" value="1"/>
</dbReference>
<dbReference type="Gene3D" id="3.30.460.10">
    <property type="entry name" value="Beta Polymerase, domain 2"/>
    <property type="match status" value="1"/>
</dbReference>
<keyword evidence="5" id="KW-0548">Nucleotidyltransferase</keyword>
<dbReference type="InterPro" id="IPR002054">
    <property type="entry name" value="DNA-dir_DNA_pol_X"/>
</dbReference>
<dbReference type="STRING" id="139420.A0A371DB00"/>
<dbReference type="InterPro" id="IPR043519">
    <property type="entry name" value="NT_sf"/>
</dbReference>
<evidence type="ECO:0000256" key="5">
    <source>
        <dbReference type="ARBA" id="ARBA00022695"/>
    </source>
</evidence>
<evidence type="ECO:0000256" key="1">
    <source>
        <dbReference type="ARBA" id="ARBA00008323"/>
    </source>
</evidence>
<keyword evidence="3" id="KW-0237">DNA synthesis</keyword>
<feature type="region of interest" description="Disordered" evidence="14">
    <location>
        <begin position="149"/>
        <end position="251"/>
    </location>
</feature>
<evidence type="ECO:0000256" key="14">
    <source>
        <dbReference type="SAM" id="MobiDB-lite"/>
    </source>
</evidence>
<feature type="region of interest" description="Disordered" evidence="14">
    <location>
        <begin position="556"/>
        <end position="590"/>
    </location>
</feature>
<accession>A0A371DB00</accession>
<feature type="region of interest" description="Disordered" evidence="14">
    <location>
        <begin position="428"/>
        <end position="516"/>
    </location>
</feature>
<reference evidence="16 17" key="1">
    <citation type="journal article" date="2018" name="Biotechnol. Biofuels">
        <title>Integrative visual omics of the white-rot fungus Polyporus brumalis exposes the biotechnological potential of its oxidative enzymes for delignifying raw plant biomass.</title>
        <authorList>
            <person name="Miyauchi S."/>
            <person name="Rancon A."/>
            <person name="Drula E."/>
            <person name="Hage H."/>
            <person name="Chaduli D."/>
            <person name="Favel A."/>
            <person name="Grisel S."/>
            <person name="Henrissat B."/>
            <person name="Herpoel-Gimbert I."/>
            <person name="Ruiz-Duenas F.J."/>
            <person name="Chevret D."/>
            <person name="Hainaut M."/>
            <person name="Lin J."/>
            <person name="Wang M."/>
            <person name="Pangilinan J."/>
            <person name="Lipzen A."/>
            <person name="Lesage-Meessen L."/>
            <person name="Navarro D."/>
            <person name="Riley R."/>
            <person name="Grigoriev I.V."/>
            <person name="Zhou S."/>
            <person name="Raouche S."/>
            <person name="Rosso M.N."/>
        </authorList>
    </citation>
    <scope>NUCLEOTIDE SEQUENCE [LARGE SCALE GENOMIC DNA]</scope>
    <source>
        <strain evidence="16 17">BRFM 1820</strain>
    </source>
</reference>
<dbReference type="Proteomes" id="UP000256964">
    <property type="component" value="Unassembled WGS sequence"/>
</dbReference>
<dbReference type="GO" id="GO:0006303">
    <property type="term" value="P:double-strand break repair via nonhomologous end joining"/>
    <property type="evidence" value="ECO:0007669"/>
    <property type="project" value="TreeGrafter"/>
</dbReference>
<keyword evidence="7" id="KW-0227">DNA damage</keyword>
<dbReference type="InterPro" id="IPR022312">
    <property type="entry name" value="DNA_pol_X"/>
</dbReference>
<dbReference type="Gene3D" id="1.10.150.110">
    <property type="entry name" value="DNA polymerase beta, N-terminal domain-like"/>
    <property type="match status" value="1"/>
</dbReference>
<dbReference type="PANTHER" id="PTHR11276">
    <property type="entry name" value="DNA POLYMERASE TYPE-X FAMILY MEMBER"/>
    <property type="match status" value="1"/>
</dbReference>
<dbReference type="GO" id="GO:0006260">
    <property type="term" value="P:DNA replication"/>
    <property type="evidence" value="ECO:0007669"/>
    <property type="project" value="UniProtKB-KW"/>
</dbReference>
<dbReference type="InterPro" id="IPR001357">
    <property type="entry name" value="BRCT_dom"/>
</dbReference>
<keyword evidence="6" id="KW-0235">DNA replication</keyword>
<comment type="catalytic activity">
    <reaction evidence="12">
        <text>DNA(n) + a 2'-deoxyribonucleoside 5'-triphosphate = DNA(n+1) + diphosphate</text>
        <dbReference type="Rhea" id="RHEA:22508"/>
        <dbReference type="Rhea" id="RHEA-COMP:17339"/>
        <dbReference type="Rhea" id="RHEA-COMP:17340"/>
        <dbReference type="ChEBI" id="CHEBI:33019"/>
        <dbReference type="ChEBI" id="CHEBI:61560"/>
        <dbReference type="ChEBI" id="CHEBI:173112"/>
        <dbReference type="EC" id="2.7.7.7"/>
    </reaction>
</comment>
<dbReference type="GO" id="GO:0003887">
    <property type="term" value="F:DNA-directed DNA polymerase activity"/>
    <property type="evidence" value="ECO:0007669"/>
    <property type="project" value="UniProtKB-KW"/>
</dbReference>
<evidence type="ECO:0000256" key="2">
    <source>
        <dbReference type="ARBA" id="ARBA00012417"/>
    </source>
</evidence>
<dbReference type="Gene3D" id="3.30.210.10">
    <property type="entry name" value="DNA polymerase, thumb domain"/>
    <property type="match status" value="1"/>
</dbReference>
<feature type="active site" description="Nucleophile; Schiff-base intermediate with DNA; for 5'-dRP lyase activity" evidence="13">
    <location>
        <position position="671"/>
    </location>
</feature>
<evidence type="ECO:0000256" key="11">
    <source>
        <dbReference type="ARBA" id="ARBA00023239"/>
    </source>
</evidence>
<dbReference type="PROSITE" id="PS00522">
    <property type="entry name" value="DNA_POLYMERASE_X"/>
    <property type="match status" value="1"/>
</dbReference>
<dbReference type="EC" id="2.7.7.7" evidence="2"/>
<dbReference type="Gene3D" id="3.40.50.10190">
    <property type="entry name" value="BRCT domain"/>
    <property type="match status" value="1"/>
</dbReference>
<dbReference type="SMART" id="SM00483">
    <property type="entry name" value="POLXc"/>
    <property type="match status" value="1"/>
</dbReference>
<evidence type="ECO:0000313" key="17">
    <source>
        <dbReference type="Proteomes" id="UP000256964"/>
    </source>
</evidence>
<dbReference type="Pfam" id="PF14716">
    <property type="entry name" value="HHH_8"/>
    <property type="match status" value="1"/>
</dbReference>
<evidence type="ECO:0000256" key="7">
    <source>
        <dbReference type="ARBA" id="ARBA00022763"/>
    </source>
</evidence>
<name>A0A371DB00_9APHY</name>
<dbReference type="EMBL" id="KZ857403">
    <property type="protein sequence ID" value="RDX49708.1"/>
    <property type="molecule type" value="Genomic_DNA"/>
</dbReference>
<evidence type="ECO:0000259" key="15">
    <source>
        <dbReference type="PROSITE" id="PS50172"/>
    </source>
</evidence>
<evidence type="ECO:0000313" key="16">
    <source>
        <dbReference type="EMBL" id="RDX49708.1"/>
    </source>
</evidence>
<keyword evidence="8" id="KW-0239">DNA-directed DNA polymerase</keyword>
<evidence type="ECO:0000256" key="4">
    <source>
        <dbReference type="ARBA" id="ARBA00022679"/>
    </source>
</evidence>
<dbReference type="CDD" id="cd00141">
    <property type="entry name" value="NT_POLXc"/>
    <property type="match status" value="1"/>
</dbReference>
<dbReference type="GO" id="GO:0005634">
    <property type="term" value="C:nucleus"/>
    <property type="evidence" value="ECO:0007669"/>
    <property type="project" value="TreeGrafter"/>
</dbReference>
<evidence type="ECO:0000256" key="12">
    <source>
        <dbReference type="ARBA" id="ARBA00049244"/>
    </source>
</evidence>
<dbReference type="InterPro" id="IPR029398">
    <property type="entry name" value="PolB_thumb"/>
</dbReference>
<organism evidence="16 17">
    <name type="scientific">Lentinus brumalis</name>
    <dbReference type="NCBI Taxonomy" id="2498619"/>
    <lineage>
        <taxon>Eukaryota</taxon>
        <taxon>Fungi</taxon>
        <taxon>Dikarya</taxon>
        <taxon>Basidiomycota</taxon>
        <taxon>Agaricomycotina</taxon>
        <taxon>Agaricomycetes</taxon>
        <taxon>Polyporales</taxon>
        <taxon>Polyporaceae</taxon>
        <taxon>Lentinus</taxon>
    </lineage>
</organism>
<keyword evidence="10" id="KW-0234">DNA repair</keyword>